<evidence type="ECO:0000313" key="1">
    <source>
        <dbReference type="EMBL" id="KAF6099993.1"/>
    </source>
</evidence>
<accession>A0A833ZP42</accession>
<comment type="caution">
    <text evidence="1">The sequence shown here is derived from an EMBL/GenBank/DDBJ whole genome shotgun (WGS) entry which is preliminary data.</text>
</comment>
<sequence length="202" mass="21603">MTEDPQGVNQRIFPPLSLHCSPRTAVTNPHKPVDLRQKCILSILEARNQSQGVGLDRLLLRAAGGHWGGLPCPDQPLGAPGFLGLGQPLPLPFGGHLLCARVFPSLVCVRSPFASLCWKDTPLDLGPSRESRAVPSQAPPINHICKGRSSNIHRFQVLGCGHALTGATVHPTTVPWQGVLLQHLTVLLMFSVSITQAAFGSS</sequence>
<gene>
    <name evidence="1" type="ORF">HJG60_011709</name>
</gene>
<reference evidence="1 2" key="1">
    <citation type="journal article" date="2020" name="Nature">
        <title>Six reference-quality genomes reveal evolution of bat adaptations.</title>
        <authorList>
            <person name="Jebb D."/>
            <person name="Huang Z."/>
            <person name="Pippel M."/>
            <person name="Hughes G.M."/>
            <person name="Lavrichenko K."/>
            <person name="Devanna P."/>
            <person name="Winkler S."/>
            <person name="Jermiin L.S."/>
            <person name="Skirmuntt E.C."/>
            <person name="Katzourakis A."/>
            <person name="Burkitt-Gray L."/>
            <person name="Ray D.A."/>
            <person name="Sullivan K.A.M."/>
            <person name="Roscito J.G."/>
            <person name="Kirilenko B.M."/>
            <person name="Davalos L.M."/>
            <person name="Corthals A.P."/>
            <person name="Power M.L."/>
            <person name="Jones G."/>
            <person name="Ransome R.D."/>
            <person name="Dechmann D.K.N."/>
            <person name="Locatelli A.G."/>
            <person name="Puechmaille S.J."/>
            <person name="Fedrigo O."/>
            <person name="Jarvis E.D."/>
            <person name="Hiller M."/>
            <person name="Vernes S.C."/>
            <person name="Myers E.W."/>
            <person name="Teeling E.C."/>
        </authorList>
    </citation>
    <scope>NUCLEOTIDE SEQUENCE [LARGE SCALE GENOMIC DNA]</scope>
    <source>
        <strain evidence="1">Bat1K_MPI-CBG_1</strain>
    </source>
</reference>
<dbReference type="Proteomes" id="UP000664940">
    <property type="component" value="Unassembled WGS sequence"/>
</dbReference>
<proteinExistence type="predicted"/>
<name>A0A833ZP42_9CHIR</name>
<evidence type="ECO:0000313" key="2">
    <source>
        <dbReference type="Proteomes" id="UP000664940"/>
    </source>
</evidence>
<dbReference type="AlphaFoldDB" id="A0A833ZP42"/>
<dbReference type="EMBL" id="JABVXQ010000007">
    <property type="protein sequence ID" value="KAF6099993.1"/>
    <property type="molecule type" value="Genomic_DNA"/>
</dbReference>
<protein>
    <submittedName>
        <fullName evidence="1">Uncharacterized protein</fullName>
    </submittedName>
</protein>
<organism evidence="1 2">
    <name type="scientific">Phyllostomus discolor</name>
    <name type="common">pale spear-nosed bat</name>
    <dbReference type="NCBI Taxonomy" id="89673"/>
    <lineage>
        <taxon>Eukaryota</taxon>
        <taxon>Metazoa</taxon>
        <taxon>Chordata</taxon>
        <taxon>Craniata</taxon>
        <taxon>Vertebrata</taxon>
        <taxon>Euteleostomi</taxon>
        <taxon>Mammalia</taxon>
        <taxon>Eutheria</taxon>
        <taxon>Laurasiatheria</taxon>
        <taxon>Chiroptera</taxon>
        <taxon>Yangochiroptera</taxon>
        <taxon>Phyllostomidae</taxon>
        <taxon>Phyllostominae</taxon>
        <taxon>Phyllostomus</taxon>
    </lineage>
</organism>